<name>A0A076LJK3_9GAMM</name>
<dbReference type="AlphaFoldDB" id="A0A076LJK3"/>
<dbReference type="HOGENOM" id="CLU_3042948_0_0_6"/>
<accession>A0A076LJK3</accession>
<evidence type="ECO:0000256" key="1">
    <source>
        <dbReference type="SAM" id="Phobius"/>
    </source>
</evidence>
<dbReference type="Proteomes" id="UP000028681">
    <property type="component" value="Chromosome"/>
</dbReference>
<sequence length="54" mass="6201">MLHAYWYIKYLLFCMYITNSYNGIAMICLAEEQSPSSKIFLVGEGNCLSDNVLE</sequence>
<keyword evidence="1" id="KW-0472">Membrane</keyword>
<dbReference type="KEGG" id="ete:ETEE_0283"/>
<reference evidence="2 3" key="1">
    <citation type="journal article" date="2012" name="PLoS ONE">
        <title>Edwardsiella comparative phylogenomics reveal the new intra/inter-species taxonomic relationships, virulence evolution and niche adaptation mechanisms.</title>
        <authorList>
            <person name="Yang M."/>
            <person name="Lv Y."/>
            <person name="Xiao J."/>
            <person name="Wu H."/>
            <person name="Zheng H."/>
            <person name="Liu Q."/>
            <person name="Zhang Y."/>
            <person name="Wang Q."/>
        </authorList>
    </citation>
    <scope>NUCLEOTIDE SEQUENCE [LARGE SCALE GENOMIC DNA]</scope>
    <source>
        <strain evidence="3">080813</strain>
    </source>
</reference>
<evidence type="ECO:0000313" key="3">
    <source>
        <dbReference type="Proteomes" id="UP000028681"/>
    </source>
</evidence>
<organism evidence="2 3">
    <name type="scientific">Edwardsiella anguillarum ET080813</name>
    <dbReference type="NCBI Taxonomy" id="667120"/>
    <lineage>
        <taxon>Bacteria</taxon>
        <taxon>Pseudomonadati</taxon>
        <taxon>Pseudomonadota</taxon>
        <taxon>Gammaproteobacteria</taxon>
        <taxon>Enterobacterales</taxon>
        <taxon>Hafniaceae</taxon>
        <taxon>Edwardsiella</taxon>
    </lineage>
</organism>
<feature type="transmembrane region" description="Helical" evidence="1">
    <location>
        <begin position="6"/>
        <end position="30"/>
    </location>
</feature>
<keyword evidence="1" id="KW-0812">Transmembrane</keyword>
<dbReference type="EMBL" id="CP006664">
    <property type="protein sequence ID" value="AIJ06763.1"/>
    <property type="molecule type" value="Genomic_DNA"/>
</dbReference>
<protein>
    <submittedName>
        <fullName evidence="2">Uncharacterized protein</fullName>
    </submittedName>
</protein>
<keyword evidence="1" id="KW-1133">Transmembrane helix</keyword>
<evidence type="ECO:0000313" key="2">
    <source>
        <dbReference type="EMBL" id="AIJ06763.1"/>
    </source>
</evidence>
<gene>
    <name evidence="2" type="ORF">ETEE_0283</name>
</gene>
<proteinExistence type="predicted"/>